<evidence type="ECO:0000313" key="2">
    <source>
        <dbReference type="Proteomes" id="UP001054252"/>
    </source>
</evidence>
<dbReference type="Proteomes" id="UP001054252">
    <property type="component" value="Unassembled WGS sequence"/>
</dbReference>
<gene>
    <name evidence="1" type="ORF">SLEP1_g59482</name>
</gene>
<keyword evidence="2" id="KW-1185">Reference proteome</keyword>
<evidence type="ECO:0000313" key="1">
    <source>
        <dbReference type="EMBL" id="GKV52932.1"/>
    </source>
</evidence>
<organism evidence="1 2">
    <name type="scientific">Rubroshorea leprosula</name>
    <dbReference type="NCBI Taxonomy" id="152421"/>
    <lineage>
        <taxon>Eukaryota</taxon>
        <taxon>Viridiplantae</taxon>
        <taxon>Streptophyta</taxon>
        <taxon>Embryophyta</taxon>
        <taxon>Tracheophyta</taxon>
        <taxon>Spermatophyta</taxon>
        <taxon>Magnoliopsida</taxon>
        <taxon>eudicotyledons</taxon>
        <taxon>Gunneridae</taxon>
        <taxon>Pentapetalae</taxon>
        <taxon>rosids</taxon>
        <taxon>malvids</taxon>
        <taxon>Malvales</taxon>
        <taxon>Dipterocarpaceae</taxon>
        <taxon>Rubroshorea</taxon>
    </lineage>
</organism>
<protein>
    <submittedName>
        <fullName evidence="1">Uncharacterized protein</fullName>
    </submittedName>
</protein>
<dbReference type="AlphaFoldDB" id="A0AAV5MWJ5"/>
<comment type="caution">
    <text evidence="1">The sequence shown here is derived from an EMBL/GenBank/DDBJ whole genome shotgun (WGS) entry which is preliminary data.</text>
</comment>
<dbReference type="EMBL" id="BPVZ01000946">
    <property type="protein sequence ID" value="GKV52932.1"/>
    <property type="molecule type" value="Genomic_DNA"/>
</dbReference>
<reference evidence="1 2" key="1">
    <citation type="journal article" date="2021" name="Commun. Biol.">
        <title>The genome of Shorea leprosula (Dipterocarpaceae) highlights the ecological relevance of drought in aseasonal tropical rainforests.</title>
        <authorList>
            <person name="Ng K.K.S."/>
            <person name="Kobayashi M.J."/>
            <person name="Fawcett J.A."/>
            <person name="Hatakeyama M."/>
            <person name="Paape T."/>
            <person name="Ng C.H."/>
            <person name="Ang C.C."/>
            <person name="Tnah L.H."/>
            <person name="Lee C.T."/>
            <person name="Nishiyama T."/>
            <person name="Sese J."/>
            <person name="O'Brien M.J."/>
            <person name="Copetti D."/>
            <person name="Mohd Noor M.I."/>
            <person name="Ong R.C."/>
            <person name="Putra M."/>
            <person name="Sireger I.Z."/>
            <person name="Indrioko S."/>
            <person name="Kosugi Y."/>
            <person name="Izuno A."/>
            <person name="Isagi Y."/>
            <person name="Lee S.L."/>
            <person name="Shimizu K.K."/>
        </authorList>
    </citation>
    <scope>NUCLEOTIDE SEQUENCE [LARGE SCALE GENOMIC DNA]</scope>
    <source>
        <strain evidence="1">214</strain>
    </source>
</reference>
<proteinExistence type="predicted"/>
<accession>A0AAV5MWJ5</accession>
<sequence>MFLKLSGHLFSYFPSIRGFSGLCMLQSSCVALHLIEDI</sequence>
<name>A0AAV5MWJ5_9ROSI</name>